<feature type="transmembrane region" description="Helical" evidence="3">
    <location>
        <begin position="20"/>
        <end position="40"/>
    </location>
</feature>
<dbReference type="InterPro" id="IPR050469">
    <property type="entry name" value="Diguanylate_Cyclase"/>
</dbReference>
<accession>A0ABQ6PBJ5</accession>
<dbReference type="InterPro" id="IPR029787">
    <property type="entry name" value="Nucleotide_cyclase"/>
</dbReference>
<dbReference type="SUPFAM" id="SSF55073">
    <property type="entry name" value="Nucleotide cyclase"/>
    <property type="match status" value="1"/>
</dbReference>
<dbReference type="SMART" id="SM00267">
    <property type="entry name" value="GGDEF"/>
    <property type="match status" value="1"/>
</dbReference>
<protein>
    <recommendedName>
        <fullName evidence="1">diguanylate cyclase</fullName>
        <ecNumber evidence="1">2.7.7.65</ecNumber>
    </recommendedName>
</protein>
<keyword evidence="6" id="KW-1185">Reference proteome</keyword>
<name>A0ABQ6PBJ5_9SPHN</name>
<proteinExistence type="predicted"/>
<dbReference type="RefSeq" id="WP_317975783.1">
    <property type="nucleotide sequence ID" value="NZ_BTFW01000001.1"/>
</dbReference>
<feature type="transmembrane region" description="Helical" evidence="3">
    <location>
        <begin position="46"/>
        <end position="71"/>
    </location>
</feature>
<dbReference type="EMBL" id="BTFW01000001">
    <property type="protein sequence ID" value="GMM62176.1"/>
    <property type="molecule type" value="Genomic_DNA"/>
</dbReference>
<feature type="domain" description="GGDEF" evidence="4">
    <location>
        <begin position="155"/>
        <end position="285"/>
    </location>
</feature>
<dbReference type="PANTHER" id="PTHR45138">
    <property type="entry name" value="REGULATORY COMPONENTS OF SENSORY TRANSDUCTION SYSTEM"/>
    <property type="match status" value="1"/>
</dbReference>
<evidence type="ECO:0000256" key="2">
    <source>
        <dbReference type="ARBA" id="ARBA00034247"/>
    </source>
</evidence>
<dbReference type="Gene3D" id="3.30.70.270">
    <property type="match status" value="1"/>
</dbReference>
<evidence type="ECO:0000256" key="1">
    <source>
        <dbReference type="ARBA" id="ARBA00012528"/>
    </source>
</evidence>
<dbReference type="CDD" id="cd01949">
    <property type="entry name" value="GGDEF"/>
    <property type="match status" value="1"/>
</dbReference>
<dbReference type="PROSITE" id="PS50887">
    <property type="entry name" value="GGDEF"/>
    <property type="match status" value="1"/>
</dbReference>
<dbReference type="InterPro" id="IPR000160">
    <property type="entry name" value="GGDEF_dom"/>
</dbReference>
<evidence type="ECO:0000313" key="5">
    <source>
        <dbReference type="EMBL" id="GMM62176.1"/>
    </source>
</evidence>
<dbReference type="EC" id="2.7.7.65" evidence="1"/>
<comment type="caution">
    <text evidence="5">The sequence shown here is derived from an EMBL/GenBank/DDBJ whole genome shotgun (WGS) entry which is preliminary data.</text>
</comment>
<keyword evidence="3" id="KW-0472">Membrane</keyword>
<dbReference type="NCBIfam" id="TIGR00254">
    <property type="entry name" value="GGDEF"/>
    <property type="match status" value="1"/>
</dbReference>
<keyword evidence="3" id="KW-1133">Transmembrane helix</keyword>
<gene>
    <name evidence="5" type="ORF">NUTIK01_29530</name>
</gene>
<dbReference type="Proteomes" id="UP001187221">
    <property type="component" value="Unassembled WGS sequence"/>
</dbReference>
<reference evidence="5 6" key="1">
    <citation type="submission" date="2023-06" db="EMBL/GenBank/DDBJ databases">
        <title>Draft genome sequence of Novosphingobium sp. strain IK01.</title>
        <authorList>
            <person name="Hatamoto M."/>
            <person name="Ikarashi T."/>
            <person name="Yamaguchi T."/>
        </authorList>
    </citation>
    <scope>NUCLEOTIDE SEQUENCE [LARGE SCALE GENOMIC DNA]</scope>
    <source>
        <strain evidence="5 6">IK01</strain>
    </source>
</reference>
<dbReference type="PANTHER" id="PTHR45138:SF9">
    <property type="entry name" value="DIGUANYLATE CYCLASE DGCM-RELATED"/>
    <property type="match status" value="1"/>
</dbReference>
<evidence type="ECO:0000256" key="3">
    <source>
        <dbReference type="SAM" id="Phobius"/>
    </source>
</evidence>
<comment type="catalytic activity">
    <reaction evidence="2">
        <text>2 GTP = 3',3'-c-di-GMP + 2 diphosphate</text>
        <dbReference type="Rhea" id="RHEA:24898"/>
        <dbReference type="ChEBI" id="CHEBI:33019"/>
        <dbReference type="ChEBI" id="CHEBI:37565"/>
        <dbReference type="ChEBI" id="CHEBI:58805"/>
        <dbReference type="EC" id="2.7.7.65"/>
    </reaction>
</comment>
<dbReference type="InterPro" id="IPR043128">
    <property type="entry name" value="Rev_trsase/Diguanyl_cyclase"/>
</dbReference>
<keyword evidence="3" id="KW-0812">Transmembrane</keyword>
<evidence type="ECO:0000259" key="4">
    <source>
        <dbReference type="PROSITE" id="PS50887"/>
    </source>
</evidence>
<evidence type="ECO:0000313" key="6">
    <source>
        <dbReference type="Proteomes" id="UP001187221"/>
    </source>
</evidence>
<sequence>MRFYLATSFIFPRSLRMRLFTLCFVTTHLPLISYCIWGLATGRMELADFVLLTLATLIGTIGALVGIGALLNPIHALAESLNARDAMPASPGAGAALPPAMDVIQSLYAGVHRAAVSVGTQIQTLQVAANEDPLTGLLNRRGFLEAAGPVLAEGGRGCVVMLDIDYFKSVNDTLGHDEGDRVLSALAGVLSRQTRRVDLVGRWGGEEFIVFLPGCLEEEASRIMARIAHLLRVAPVGEVNGRTITFSAGISQCPDGRIDAAILRADEALYSAKELGRDCVVCHTAIGGRSLAV</sequence>
<dbReference type="Pfam" id="PF00990">
    <property type="entry name" value="GGDEF"/>
    <property type="match status" value="1"/>
</dbReference>
<organism evidence="5 6">
    <name type="scientific">Novosphingobium pituita</name>
    <dbReference type="NCBI Taxonomy" id="3056842"/>
    <lineage>
        <taxon>Bacteria</taxon>
        <taxon>Pseudomonadati</taxon>
        <taxon>Pseudomonadota</taxon>
        <taxon>Alphaproteobacteria</taxon>
        <taxon>Sphingomonadales</taxon>
        <taxon>Sphingomonadaceae</taxon>
        <taxon>Novosphingobium</taxon>
    </lineage>
</organism>